<comment type="caution">
    <text evidence="1">The sequence shown here is derived from an EMBL/GenBank/DDBJ whole genome shotgun (WGS) entry which is preliminary data.</text>
</comment>
<organism evidence="1 2">
    <name type="scientific">Yinghuangia aomiensis</name>
    <dbReference type="NCBI Taxonomy" id="676205"/>
    <lineage>
        <taxon>Bacteria</taxon>
        <taxon>Bacillati</taxon>
        <taxon>Actinomycetota</taxon>
        <taxon>Actinomycetes</taxon>
        <taxon>Kitasatosporales</taxon>
        <taxon>Streptomycetaceae</taxon>
        <taxon>Yinghuangia</taxon>
    </lineage>
</organism>
<protein>
    <submittedName>
        <fullName evidence="1">Uncharacterized protein</fullName>
    </submittedName>
</protein>
<reference evidence="2" key="1">
    <citation type="journal article" date="2019" name="Int. J. Syst. Evol. Microbiol.">
        <title>The Global Catalogue of Microorganisms (GCM) 10K type strain sequencing project: providing services to taxonomists for standard genome sequencing and annotation.</title>
        <authorList>
            <consortium name="The Broad Institute Genomics Platform"/>
            <consortium name="The Broad Institute Genome Sequencing Center for Infectious Disease"/>
            <person name="Wu L."/>
            <person name="Ma J."/>
        </authorList>
    </citation>
    <scope>NUCLEOTIDE SEQUENCE [LARGE SCALE GENOMIC DNA]</scope>
    <source>
        <strain evidence="2">JCM 17986</strain>
    </source>
</reference>
<dbReference type="EMBL" id="BAABHS010000020">
    <property type="protein sequence ID" value="GAA4978258.1"/>
    <property type="molecule type" value="Genomic_DNA"/>
</dbReference>
<dbReference type="Proteomes" id="UP001500466">
    <property type="component" value="Unassembled WGS sequence"/>
</dbReference>
<dbReference type="RefSeq" id="WP_345678181.1">
    <property type="nucleotide sequence ID" value="NZ_BAABHS010000020.1"/>
</dbReference>
<accession>A0ABP9HU83</accession>
<proteinExistence type="predicted"/>
<evidence type="ECO:0000313" key="2">
    <source>
        <dbReference type="Proteomes" id="UP001500466"/>
    </source>
</evidence>
<name>A0ABP9HU83_9ACTN</name>
<sequence length="289" mass="29729">MSPYSEDRLPAHDRRRRELLAVLQAEAATPERRSPVIPVAAVAAVLTIAGAGVLVAKPWADGASPAQSGPGVPTAQVGNPVPDDIAAKALASCLKEVRWDPPIDGPPTPMPKPVRPTATSLPVALPAPVWVYKMVFTAWEPDGKGGLNPFVVAVSPKGDSLIGCHGPEAASVPQLAIGPHGEVPVSDSPISHSEYQVPDPRLAGVGPDRPTDSVTLWGYAAPKVVRVDVTDPDGTVRGAVLRGGVWFVNGGHGYGSPGNGPVRIRAYDASGTLLVDAGLGADPAAWSAP</sequence>
<keyword evidence="2" id="KW-1185">Reference proteome</keyword>
<gene>
    <name evidence="1" type="ORF">GCM10023205_52730</name>
</gene>
<evidence type="ECO:0000313" key="1">
    <source>
        <dbReference type="EMBL" id="GAA4978258.1"/>
    </source>
</evidence>